<evidence type="ECO:0000313" key="2">
    <source>
        <dbReference type="EMBL" id="GFE54075.1"/>
    </source>
</evidence>
<name>A0A9W5WUK3_BABOV</name>
<proteinExistence type="predicted"/>
<feature type="compositionally biased region" description="Polar residues" evidence="1">
    <location>
        <begin position="200"/>
        <end position="215"/>
    </location>
</feature>
<feature type="compositionally biased region" description="Polar residues" evidence="1">
    <location>
        <begin position="140"/>
        <end position="163"/>
    </location>
</feature>
<feature type="compositionally biased region" description="Basic and acidic residues" evidence="1">
    <location>
        <begin position="164"/>
        <end position="184"/>
    </location>
</feature>
<feature type="region of interest" description="Disordered" evidence="1">
    <location>
        <begin position="139"/>
        <end position="215"/>
    </location>
</feature>
<protein>
    <submittedName>
        <fullName evidence="2">Uncharacterized protein</fullName>
    </submittedName>
</protein>
<accession>A0A9W5WUK3</accession>
<keyword evidence="3" id="KW-1185">Reference proteome</keyword>
<dbReference type="AlphaFoldDB" id="A0A9W5WUK3"/>
<feature type="region of interest" description="Disordered" evidence="1">
    <location>
        <begin position="287"/>
        <end position="329"/>
    </location>
</feature>
<dbReference type="EMBL" id="BLIY01000009">
    <property type="protein sequence ID" value="GFE54075.1"/>
    <property type="molecule type" value="Genomic_DNA"/>
</dbReference>
<sequence length="363" mass="40709">MAEVSATKWLTVNESNGKEKTTEQVLLELQDLKDNIDFHMNNFNQTVKDILINARENVDPTELEHLKEACEKVEDTIRSTQASIKKQCDDMVEKYRTQENTAVPKTVSEKIDAAKKRIKQFVKDGVVALKESLAKLAKEFSTSSNDDSKTTQDISSEVTQPKEQTIKQKSKTDDDSQLNKDKVSQRTQSLVEVKEVSDAGHSSDSFSPIKTQNLKGYTQPEKAADDYDDSMFQDNLFVDGSMYKNANEYNDVNMGDKREETLLSNNNDINKGNEQNNANRLYLGNTQEEKGGETGGHGSEVQKSTNSGDSEITKKETDNIEKNDTKQAIDLSSVPATAITRTVNTYKQSMETEASKLKNEIQF</sequence>
<feature type="compositionally biased region" description="Polar residues" evidence="1">
    <location>
        <begin position="301"/>
        <end position="310"/>
    </location>
</feature>
<dbReference type="OrthoDB" id="366242at2759"/>
<evidence type="ECO:0000256" key="1">
    <source>
        <dbReference type="SAM" id="MobiDB-lite"/>
    </source>
</evidence>
<comment type="caution">
    <text evidence="2">The sequence shown here is derived from an EMBL/GenBank/DDBJ whole genome shotgun (WGS) entry which is preliminary data.</text>
</comment>
<organism evidence="2 3">
    <name type="scientific">Babesia ovis</name>
    <dbReference type="NCBI Taxonomy" id="5869"/>
    <lineage>
        <taxon>Eukaryota</taxon>
        <taxon>Sar</taxon>
        <taxon>Alveolata</taxon>
        <taxon>Apicomplexa</taxon>
        <taxon>Aconoidasida</taxon>
        <taxon>Piroplasmida</taxon>
        <taxon>Babesiidae</taxon>
        <taxon>Babesia</taxon>
    </lineage>
</organism>
<feature type="compositionally biased region" description="Basic and acidic residues" evidence="1">
    <location>
        <begin position="311"/>
        <end position="327"/>
    </location>
</feature>
<evidence type="ECO:0000313" key="3">
    <source>
        <dbReference type="Proteomes" id="UP001057455"/>
    </source>
</evidence>
<gene>
    <name evidence="2" type="ORF">BaOVIS_014790</name>
</gene>
<reference evidence="2" key="1">
    <citation type="submission" date="2019-12" db="EMBL/GenBank/DDBJ databases">
        <title>Genome sequence of Babesia ovis.</title>
        <authorList>
            <person name="Yamagishi J."/>
            <person name="Sevinc F."/>
            <person name="Xuan X."/>
        </authorList>
    </citation>
    <scope>NUCLEOTIDE SEQUENCE</scope>
    <source>
        <strain evidence="2">Selcuk</strain>
    </source>
</reference>
<dbReference type="Proteomes" id="UP001057455">
    <property type="component" value="Unassembled WGS sequence"/>
</dbReference>